<organism evidence="1 2">
    <name type="scientific">Candidatus Avisuccinivibrio stercorigallinarum</name>
    <dbReference type="NCBI Taxonomy" id="2840704"/>
    <lineage>
        <taxon>Bacteria</taxon>
        <taxon>Pseudomonadati</taxon>
        <taxon>Pseudomonadota</taxon>
        <taxon>Gammaproteobacteria</taxon>
        <taxon>Aeromonadales</taxon>
        <taxon>Succinivibrionaceae</taxon>
        <taxon>Succinivibrionaceae incertae sedis</taxon>
        <taxon>Candidatus Avisuccinivibrio</taxon>
    </lineage>
</organism>
<dbReference type="AlphaFoldDB" id="A0A9D9D930"/>
<gene>
    <name evidence="1" type="ORF">IAB19_03035</name>
</gene>
<reference evidence="1" key="1">
    <citation type="submission" date="2020-10" db="EMBL/GenBank/DDBJ databases">
        <authorList>
            <person name="Gilroy R."/>
        </authorList>
    </citation>
    <scope>NUCLEOTIDE SEQUENCE</scope>
    <source>
        <strain evidence="1">17213</strain>
    </source>
</reference>
<proteinExistence type="predicted"/>
<reference evidence="1" key="2">
    <citation type="journal article" date="2021" name="PeerJ">
        <title>Extensive microbial diversity within the chicken gut microbiome revealed by metagenomics and culture.</title>
        <authorList>
            <person name="Gilroy R."/>
            <person name="Ravi A."/>
            <person name="Getino M."/>
            <person name="Pursley I."/>
            <person name="Horton D.L."/>
            <person name="Alikhan N.F."/>
            <person name="Baker D."/>
            <person name="Gharbi K."/>
            <person name="Hall N."/>
            <person name="Watson M."/>
            <person name="Adriaenssens E.M."/>
            <person name="Foster-Nyarko E."/>
            <person name="Jarju S."/>
            <person name="Secka A."/>
            <person name="Antonio M."/>
            <person name="Oren A."/>
            <person name="Chaudhuri R.R."/>
            <person name="La Ragione R."/>
            <person name="Hildebrand F."/>
            <person name="Pallen M.J."/>
        </authorList>
    </citation>
    <scope>NUCLEOTIDE SEQUENCE</scope>
    <source>
        <strain evidence="1">17213</strain>
    </source>
</reference>
<dbReference type="EMBL" id="JADINH010000060">
    <property type="protein sequence ID" value="MBO8415339.1"/>
    <property type="molecule type" value="Genomic_DNA"/>
</dbReference>
<evidence type="ECO:0000313" key="2">
    <source>
        <dbReference type="Proteomes" id="UP000823631"/>
    </source>
</evidence>
<dbReference type="Gene3D" id="3.40.50.1820">
    <property type="entry name" value="alpha/beta hydrolase"/>
    <property type="match status" value="1"/>
</dbReference>
<dbReference type="Proteomes" id="UP000823631">
    <property type="component" value="Unassembled WGS sequence"/>
</dbReference>
<dbReference type="SUPFAM" id="SSF53474">
    <property type="entry name" value="alpha/beta-Hydrolases"/>
    <property type="match status" value="1"/>
</dbReference>
<protein>
    <submittedName>
        <fullName evidence="1">Alpha/beta hydrolase</fullName>
    </submittedName>
</protein>
<dbReference type="InterPro" id="IPR029058">
    <property type="entry name" value="AB_hydrolase_fold"/>
</dbReference>
<sequence length="330" mass="35535">MQNAESRLPGSAQSTAEDTAAHSFFSAQTTLTEVINDPAFAGFGRLLFPLQPRFVTGSTLGDLTFTFYYPCVPEDTIAVLDNLKGRALAGEQIFFPLYSGAEIKAEPDKAGTGLFFFKGRPNAPQALICAGGAFAFVGAMQDSFPHALELSKRGINAWVLIYRPGQEHALADAARAVDVMLQQQSKNAGSSEPPNLHYSVWGGSAGARLAALIGRFSPLAFGGQTALKPDAVIMQYTGFDSAKAIDVPAFAVVGTDDYIAPWLTVLGRTQQLQKLGIKADIRIFRALGHGFGIGRHTTAEGWLDDALKFWFHLLQPQTQAKAKRRRAAAD</sequence>
<comment type="caution">
    <text evidence="1">The sequence shown here is derived from an EMBL/GenBank/DDBJ whole genome shotgun (WGS) entry which is preliminary data.</text>
</comment>
<evidence type="ECO:0000313" key="1">
    <source>
        <dbReference type="EMBL" id="MBO8415339.1"/>
    </source>
</evidence>
<name>A0A9D9D930_9GAMM</name>
<accession>A0A9D9D930</accession>
<dbReference type="GO" id="GO:0016787">
    <property type="term" value="F:hydrolase activity"/>
    <property type="evidence" value="ECO:0007669"/>
    <property type="project" value="UniProtKB-KW"/>
</dbReference>
<keyword evidence="1" id="KW-0378">Hydrolase</keyword>